<dbReference type="InterPro" id="IPR003737">
    <property type="entry name" value="GlcNAc_PI_deacetylase-related"/>
</dbReference>
<keyword evidence="2" id="KW-1185">Reference proteome</keyword>
<sequence>MPAARPLDPGTLLGPVWIVSPHPDDEVLGCAALIAALTDLGREVHALLITDGGLSHPNSRAYPHAHLTHTRLAEWRTGLEVMGVPEERTAALNLPDGMLEEVDPAQIQHRVRQAFAAAPPATLVLPWRRDPHPDHRATWRPVWEAAPPSARRLEYAVWLPERGDADAWPTTQEVRTWTLDTGAARLRKAQAIAAHVTQMGGIPDDPDGFTLAPQMVERALSGPELYFESLNQPVLNALEAT</sequence>
<proteinExistence type="predicted"/>
<accession>A0ABU4DUV6</accession>
<dbReference type="Pfam" id="PF02585">
    <property type="entry name" value="PIG-L"/>
    <property type="match status" value="1"/>
</dbReference>
<protein>
    <submittedName>
        <fullName evidence="1">PIG-L family deacetylase</fullName>
    </submittedName>
</protein>
<dbReference type="Gene3D" id="3.40.50.10320">
    <property type="entry name" value="LmbE-like"/>
    <property type="match status" value="1"/>
</dbReference>
<name>A0ABU4DUV6_9DEIO</name>
<dbReference type="Proteomes" id="UP001276150">
    <property type="component" value="Unassembled WGS sequence"/>
</dbReference>
<dbReference type="PANTHER" id="PTHR12993:SF29">
    <property type="entry name" value="BLR3841 PROTEIN"/>
    <property type="match status" value="1"/>
</dbReference>
<reference evidence="1 2" key="1">
    <citation type="submission" date="2022-11" db="EMBL/GenBank/DDBJ databases">
        <title>Deinococcus ZS9-10, Low Temperature and Draught-tolerating, UV-resistant Bacteria from Continental Antarctica.</title>
        <authorList>
            <person name="Cheng L."/>
        </authorList>
    </citation>
    <scope>NUCLEOTIDE SEQUENCE [LARGE SCALE GENOMIC DNA]</scope>
    <source>
        <strain evidence="1 2">ZS9-10</strain>
    </source>
</reference>
<dbReference type="InterPro" id="IPR024078">
    <property type="entry name" value="LmbE-like_dom_sf"/>
</dbReference>
<dbReference type="SUPFAM" id="SSF102588">
    <property type="entry name" value="LmbE-like"/>
    <property type="match status" value="1"/>
</dbReference>
<dbReference type="PANTHER" id="PTHR12993">
    <property type="entry name" value="N-ACETYLGLUCOSAMINYL-PHOSPHATIDYLINOSITOL DE-N-ACETYLASE-RELATED"/>
    <property type="match status" value="1"/>
</dbReference>
<comment type="caution">
    <text evidence="1">The sequence shown here is derived from an EMBL/GenBank/DDBJ whole genome shotgun (WGS) entry which is preliminary data.</text>
</comment>
<dbReference type="RefSeq" id="WP_317641573.1">
    <property type="nucleotide sequence ID" value="NZ_JAPMIV010000051.1"/>
</dbReference>
<organism evidence="1 2">
    <name type="scientific">Deinococcus arenicola</name>
    <dbReference type="NCBI Taxonomy" id="2994950"/>
    <lineage>
        <taxon>Bacteria</taxon>
        <taxon>Thermotogati</taxon>
        <taxon>Deinococcota</taxon>
        <taxon>Deinococci</taxon>
        <taxon>Deinococcales</taxon>
        <taxon>Deinococcaceae</taxon>
        <taxon>Deinococcus</taxon>
    </lineage>
</organism>
<evidence type="ECO:0000313" key="1">
    <source>
        <dbReference type="EMBL" id="MDV6376221.1"/>
    </source>
</evidence>
<dbReference type="EMBL" id="JAPMIV010000051">
    <property type="protein sequence ID" value="MDV6376221.1"/>
    <property type="molecule type" value="Genomic_DNA"/>
</dbReference>
<evidence type="ECO:0000313" key="2">
    <source>
        <dbReference type="Proteomes" id="UP001276150"/>
    </source>
</evidence>
<gene>
    <name evidence="1" type="ORF">ORD21_16625</name>
</gene>